<protein>
    <submittedName>
        <fullName evidence="1">Uncharacterized protein</fullName>
    </submittedName>
</protein>
<dbReference type="EMBL" id="JF704108">
    <property type="protein sequence ID" value="AEK07142.1"/>
    <property type="molecule type" value="Genomic_DNA"/>
</dbReference>
<gene>
    <name evidence="1" type="primary">121</name>
    <name evidence="1" type="ORF">JOEDIRT_121</name>
</gene>
<dbReference type="GeneID" id="40232672"/>
<proteinExistence type="predicted"/>
<dbReference type="RefSeq" id="YP_009635957.1">
    <property type="nucleotide sequence ID" value="NC_042313.1"/>
</dbReference>
<sequence>MDTMSDGTATREAQIQSIMDLLNQPVEPIHPHLAEYTVDTEIGVMIKHPLVYAYMFHEREHARINATYEAKRRALGEAIAGRKWNNAVFLYERPYRLNAFNIFQDQLEDQEYWQLLGNVWTDSENIWQNRDTWREALTANRPDRHMLMDKEEQAALALLPDVLTVYRGFMYDDGEEGMSWTLDQEKAKWFARRFHIDPDCERPRIATGHVSKEKVIAYFTGRNEDEIVVLPEDVENWRFQDV</sequence>
<keyword evidence="2" id="KW-1185">Reference proteome</keyword>
<evidence type="ECO:0000313" key="2">
    <source>
        <dbReference type="Proteomes" id="UP000223696"/>
    </source>
</evidence>
<dbReference type="Proteomes" id="UP000223696">
    <property type="component" value="Segment"/>
</dbReference>
<name>G1BQP1_9CAUD</name>
<accession>G1BQP1</accession>
<organism evidence="1 2">
    <name type="scientific">Mycobacterium phage JoeDirt</name>
    <dbReference type="NCBI Taxonomy" id="2920882"/>
    <lineage>
        <taxon>Viruses</taxon>
        <taxon>Duplodnaviria</taxon>
        <taxon>Heunggongvirae</taxon>
        <taxon>Uroviricota</taxon>
        <taxon>Caudoviricetes</taxon>
        <taxon>Vilmaviridae</taxon>
        <taxon>Lclasvirinae</taxon>
        <taxon>Bronvirus</taxon>
        <taxon>Bronvirus joedirt</taxon>
        <taxon>Mycobacterium virus JoeDirt</taxon>
    </lineage>
</organism>
<evidence type="ECO:0000313" key="1">
    <source>
        <dbReference type="EMBL" id="AEK07142.1"/>
    </source>
</evidence>
<dbReference type="KEGG" id="vg:40232672"/>
<reference evidence="1 2" key="1">
    <citation type="journal article" date="2012" name="J. Virol.">
        <title>Complete Genome Sequences of 138 Mycobacteriophages.</title>
        <authorList>
            <consortium name="the Science Education Alliance Phage Hunters Advancing Genomics and Evolutionary Science Program"/>
            <consortium name="the KwaZulu-Natal Research Institute for Tuberculosis and HIV Mycobacterial Genetics Course Students"/>
            <consortium name="the Phage Hunters Integrating Research and Education Program"/>
            <person name="Hatfull G.F."/>
        </authorList>
    </citation>
    <scope>NUCLEOTIDE SEQUENCE [LARGE SCALE GENOMIC DNA]</scope>
    <source>
        <strain evidence="2">JoeDirt</strain>
    </source>
</reference>